<organism evidence="1 2">
    <name type="scientific">Paenibacillus ehimensis</name>
    <dbReference type="NCBI Taxonomy" id="79264"/>
    <lineage>
        <taxon>Bacteria</taxon>
        <taxon>Bacillati</taxon>
        <taxon>Bacillota</taxon>
        <taxon>Bacilli</taxon>
        <taxon>Bacillales</taxon>
        <taxon>Paenibacillaceae</taxon>
        <taxon>Paenibacillus</taxon>
    </lineage>
</organism>
<accession>A0ABT8VM91</accession>
<evidence type="ECO:0000313" key="1">
    <source>
        <dbReference type="EMBL" id="MDO3682084.1"/>
    </source>
</evidence>
<dbReference type="EMBL" id="JAUMKJ010000099">
    <property type="protein sequence ID" value="MDO3682084.1"/>
    <property type="molecule type" value="Genomic_DNA"/>
</dbReference>
<reference evidence="1" key="1">
    <citation type="submission" date="2023-07" db="EMBL/GenBank/DDBJ databases">
        <authorList>
            <person name="Aktuganov G."/>
            <person name="Boyko T."/>
            <person name="Delegan Y."/>
            <person name="Galimzianova N."/>
            <person name="Gilvanova E."/>
            <person name="Korobov V."/>
            <person name="Kuzmina L."/>
            <person name="Melentiev A."/>
            <person name="Milman P."/>
            <person name="Ryabova A."/>
            <person name="Stupak E."/>
            <person name="Yasakov T."/>
            <person name="Zharikova N."/>
            <person name="Zhurenko E."/>
        </authorList>
    </citation>
    <scope>NUCLEOTIDE SEQUENCE</scope>
    <source>
        <strain evidence="1">IB-739</strain>
    </source>
</reference>
<dbReference type="Proteomes" id="UP001168883">
    <property type="component" value="Unassembled WGS sequence"/>
</dbReference>
<proteinExistence type="predicted"/>
<protein>
    <submittedName>
        <fullName evidence="1">Uncharacterized protein</fullName>
    </submittedName>
</protein>
<name>A0ABT8VM91_9BACL</name>
<evidence type="ECO:0000313" key="2">
    <source>
        <dbReference type="Proteomes" id="UP001168883"/>
    </source>
</evidence>
<keyword evidence="2" id="KW-1185">Reference proteome</keyword>
<dbReference type="RefSeq" id="WP_302881545.1">
    <property type="nucleotide sequence ID" value="NZ_JAUMKJ010000099.1"/>
</dbReference>
<comment type="caution">
    <text evidence="1">The sequence shown here is derived from an EMBL/GenBank/DDBJ whole genome shotgun (WGS) entry which is preliminary data.</text>
</comment>
<sequence length="161" mass="18373">MSNLRESLFGLISAVATLSDTRISLTKNAALAKEFEQVRDAALSLKQNKKLSTAALSKKYEQLNEKFNLLGVQFDYEQTVLKKVNPSKMKVSVPDDEGQTKLVIGRGGSREGSGRKKIGVTRLVKINLPKEEWEYIEELIRNEHVDSLAEYFRRIHYNCRR</sequence>
<gene>
    <name evidence="1" type="ORF">Q3C12_34375</name>
</gene>